<evidence type="ECO:0000313" key="3">
    <source>
        <dbReference type="EMBL" id="QDS69180.1"/>
    </source>
</evidence>
<feature type="domain" description="Beta-lactamase-related" evidence="2">
    <location>
        <begin position="50"/>
        <end position="374"/>
    </location>
</feature>
<protein>
    <recommendedName>
        <fullName evidence="2">Beta-lactamase-related domain-containing protein</fullName>
    </recommendedName>
</protein>
<organism evidence="3 4">
    <name type="scientific">Venturia effusa</name>
    <dbReference type="NCBI Taxonomy" id="50376"/>
    <lineage>
        <taxon>Eukaryota</taxon>
        <taxon>Fungi</taxon>
        <taxon>Dikarya</taxon>
        <taxon>Ascomycota</taxon>
        <taxon>Pezizomycotina</taxon>
        <taxon>Dothideomycetes</taxon>
        <taxon>Pleosporomycetidae</taxon>
        <taxon>Venturiales</taxon>
        <taxon>Venturiaceae</taxon>
        <taxon>Venturia</taxon>
    </lineage>
</organism>
<dbReference type="EMBL" id="CP042187">
    <property type="protein sequence ID" value="QDS69180.1"/>
    <property type="molecule type" value="Genomic_DNA"/>
</dbReference>
<dbReference type="InterPro" id="IPR050789">
    <property type="entry name" value="Diverse_Enzym_Activities"/>
</dbReference>
<gene>
    <name evidence="3" type="ORF">FKW77_000009</name>
</gene>
<dbReference type="STRING" id="50376.A0A517L0L6"/>
<reference evidence="3 4" key="1">
    <citation type="submission" date="2019-07" db="EMBL/GenBank/DDBJ databases">
        <title>Finished genome of Venturia effusa.</title>
        <authorList>
            <person name="Young C.A."/>
            <person name="Cox M.P."/>
            <person name="Ganley A.R.D."/>
            <person name="David W.J."/>
        </authorList>
    </citation>
    <scope>NUCLEOTIDE SEQUENCE [LARGE SCALE GENOMIC DNA]</scope>
    <source>
        <strain evidence="4">albino</strain>
    </source>
</reference>
<keyword evidence="4" id="KW-1185">Reference proteome</keyword>
<dbReference type="InterPro" id="IPR001466">
    <property type="entry name" value="Beta-lactam-related"/>
</dbReference>
<sequence>MAKLPFITALLLITAAVSSPLAPAENATLQGFTTESMEKLKEEMHKYSGGVRPIVTLLSRNGEVVYHDAYGKDKNKPVTKDSIFNLMSMTKPISGVVMMTFFEEGKFALDDLVSKHIPEFAELKVGTAPQRTPMTMKQLMSHSAGFAADALAKGATLDAAIAILKDPARTKLAFQPGTSWKYGPGVEVQGYLMQKWAGKDLAEVYNQRLLKPLGMVDTGFWTPMEKQFRVISSPFGRAPTQKPSRLIPSYGLHSTAEDYWRFCQMVLNGGEFMGKRYLKPETIRLIETNVLDWDRVFVNFMGGGPGVGFGLDFAVVMDPKKQKGMENMPKGSVFWGGAFGTWFWIDPANNLTFVGLVNQAGGLSGDSTLRQASAKALYAGLSR</sequence>
<dbReference type="PANTHER" id="PTHR43283:SF3">
    <property type="entry name" value="BETA-LACTAMASE FAMILY PROTEIN (AFU_ORTHOLOGUE AFUA_5G07500)"/>
    <property type="match status" value="1"/>
</dbReference>
<dbReference type="Pfam" id="PF00144">
    <property type="entry name" value="Beta-lactamase"/>
    <property type="match status" value="1"/>
</dbReference>
<evidence type="ECO:0000313" key="4">
    <source>
        <dbReference type="Proteomes" id="UP000316270"/>
    </source>
</evidence>
<dbReference type="SUPFAM" id="SSF56601">
    <property type="entry name" value="beta-lactamase/transpeptidase-like"/>
    <property type="match status" value="1"/>
</dbReference>
<name>A0A517L0L6_9PEZI</name>
<dbReference type="OrthoDB" id="5946976at2759"/>
<feature type="chain" id="PRO_5022126162" description="Beta-lactamase-related domain-containing protein" evidence="1">
    <location>
        <begin position="19"/>
        <end position="383"/>
    </location>
</feature>
<dbReference type="Gene3D" id="3.40.710.10">
    <property type="entry name" value="DD-peptidase/beta-lactamase superfamily"/>
    <property type="match status" value="1"/>
</dbReference>
<dbReference type="PANTHER" id="PTHR43283">
    <property type="entry name" value="BETA-LACTAMASE-RELATED"/>
    <property type="match status" value="1"/>
</dbReference>
<evidence type="ECO:0000259" key="2">
    <source>
        <dbReference type="Pfam" id="PF00144"/>
    </source>
</evidence>
<dbReference type="Proteomes" id="UP000316270">
    <property type="component" value="Chromosome 3"/>
</dbReference>
<keyword evidence="1" id="KW-0732">Signal</keyword>
<proteinExistence type="predicted"/>
<accession>A0A517L0L6</accession>
<dbReference type="InterPro" id="IPR012338">
    <property type="entry name" value="Beta-lactam/transpept-like"/>
</dbReference>
<dbReference type="AlphaFoldDB" id="A0A517L0L6"/>
<evidence type="ECO:0000256" key="1">
    <source>
        <dbReference type="SAM" id="SignalP"/>
    </source>
</evidence>
<feature type="signal peptide" evidence="1">
    <location>
        <begin position="1"/>
        <end position="18"/>
    </location>
</feature>